<dbReference type="Proteomes" id="UP001217089">
    <property type="component" value="Unassembled WGS sequence"/>
</dbReference>
<gene>
    <name evidence="1" type="ORF">KUTeg_021114</name>
</gene>
<reference evidence="1 2" key="1">
    <citation type="submission" date="2022-12" db="EMBL/GenBank/DDBJ databases">
        <title>Chromosome-level genome of Tegillarca granosa.</title>
        <authorList>
            <person name="Kim J."/>
        </authorList>
    </citation>
    <scope>NUCLEOTIDE SEQUENCE [LARGE SCALE GENOMIC DNA]</scope>
    <source>
        <strain evidence="1">Teg-2019</strain>
        <tissue evidence="1">Adductor muscle</tissue>
    </source>
</reference>
<keyword evidence="2" id="KW-1185">Reference proteome</keyword>
<evidence type="ECO:0000313" key="2">
    <source>
        <dbReference type="Proteomes" id="UP001217089"/>
    </source>
</evidence>
<name>A0ABQ9EEZ9_TEGGR</name>
<organism evidence="1 2">
    <name type="scientific">Tegillarca granosa</name>
    <name type="common">Malaysian cockle</name>
    <name type="synonym">Anadara granosa</name>
    <dbReference type="NCBI Taxonomy" id="220873"/>
    <lineage>
        <taxon>Eukaryota</taxon>
        <taxon>Metazoa</taxon>
        <taxon>Spiralia</taxon>
        <taxon>Lophotrochozoa</taxon>
        <taxon>Mollusca</taxon>
        <taxon>Bivalvia</taxon>
        <taxon>Autobranchia</taxon>
        <taxon>Pteriomorphia</taxon>
        <taxon>Arcoida</taxon>
        <taxon>Arcoidea</taxon>
        <taxon>Arcidae</taxon>
        <taxon>Tegillarca</taxon>
    </lineage>
</organism>
<proteinExistence type="predicted"/>
<protein>
    <submittedName>
        <fullName evidence="1">Uncharacterized protein</fullName>
    </submittedName>
</protein>
<dbReference type="EMBL" id="JARBDR010000918">
    <property type="protein sequence ID" value="KAJ8302127.1"/>
    <property type="molecule type" value="Genomic_DNA"/>
</dbReference>
<accession>A0ABQ9EEZ9</accession>
<sequence>MSSDICLYPEPQIGLSHGSLGGPYVTWFSQMEVAQLLDRDSILHVGDGIVVLLTFKVPGIGLSGKLWMAVKVKQALTVIMEPNDVPTIYINSFYKDLYMIRPLMKIRRHFIGIQLRASFSGWHVNRFWLLNREMCEGFTFYFILFLFI</sequence>
<evidence type="ECO:0000313" key="1">
    <source>
        <dbReference type="EMBL" id="KAJ8302127.1"/>
    </source>
</evidence>
<comment type="caution">
    <text evidence="1">The sequence shown here is derived from an EMBL/GenBank/DDBJ whole genome shotgun (WGS) entry which is preliminary data.</text>
</comment>